<dbReference type="PANTHER" id="PTHR36507">
    <property type="entry name" value="BLL1555 PROTEIN"/>
    <property type="match status" value="1"/>
</dbReference>
<organism evidence="3 4">
    <name type="scientific">Paraburkholderia atlantica</name>
    <dbReference type="NCBI Taxonomy" id="2654982"/>
    <lineage>
        <taxon>Bacteria</taxon>
        <taxon>Pseudomonadati</taxon>
        <taxon>Pseudomonadota</taxon>
        <taxon>Betaproteobacteria</taxon>
        <taxon>Burkholderiales</taxon>
        <taxon>Burkholderiaceae</taxon>
        <taxon>Paraburkholderia</taxon>
    </lineage>
</organism>
<dbReference type="InterPro" id="IPR008972">
    <property type="entry name" value="Cupredoxin"/>
</dbReference>
<dbReference type="Pfam" id="PF13473">
    <property type="entry name" value="Cupredoxin_1"/>
    <property type="match status" value="1"/>
</dbReference>
<feature type="domain" description="EfeO-type cupredoxin-like" evidence="2">
    <location>
        <begin position="52"/>
        <end position="133"/>
    </location>
</feature>
<name>A0A7W8Q1H4_PARAM</name>
<evidence type="ECO:0000259" key="2">
    <source>
        <dbReference type="Pfam" id="PF13473"/>
    </source>
</evidence>
<gene>
    <name evidence="3" type="ORF">HDG40_000171</name>
</gene>
<dbReference type="SUPFAM" id="SSF49503">
    <property type="entry name" value="Cupredoxins"/>
    <property type="match status" value="1"/>
</dbReference>
<evidence type="ECO:0000313" key="3">
    <source>
        <dbReference type="EMBL" id="MBB5422030.1"/>
    </source>
</evidence>
<comment type="subcellular location">
    <subcellularLocation>
        <location evidence="1">Periplasm</location>
    </subcellularLocation>
</comment>
<reference evidence="3 4" key="1">
    <citation type="submission" date="2020-08" db="EMBL/GenBank/DDBJ databases">
        <title>Genomic Encyclopedia of Type Strains, Phase IV (KMG-V): Genome sequencing to study the core and pangenomes of soil and plant-associated prokaryotes.</title>
        <authorList>
            <person name="Whitman W."/>
        </authorList>
    </citation>
    <scope>NUCLEOTIDE SEQUENCE [LARGE SCALE GENOMIC DNA]</scope>
    <source>
        <strain evidence="3 4">JPY158</strain>
    </source>
</reference>
<dbReference type="Gene3D" id="2.60.40.420">
    <property type="entry name" value="Cupredoxins - blue copper proteins"/>
    <property type="match status" value="1"/>
</dbReference>
<proteinExistence type="predicted"/>
<dbReference type="AlphaFoldDB" id="A0A7W8Q1H4"/>
<dbReference type="Proteomes" id="UP000592780">
    <property type="component" value="Unassembled WGS sequence"/>
</dbReference>
<dbReference type="GO" id="GO:0042597">
    <property type="term" value="C:periplasmic space"/>
    <property type="evidence" value="ECO:0007669"/>
    <property type="project" value="UniProtKB-SubCell"/>
</dbReference>
<accession>A0A7W8Q1H4</accession>
<dbReference type="EMBL" id="JACHDD010000001">
    <property type="protein sequence ID" value="MBB5422030.1"/>
    <property type="molecule type" value="Genomic_DNA"/>
</dbReference>
<evidence type="ECO:0000256" key="1">
    <source>
        <dbReference type="ARBA" id="ARBA00004418"/>
    </source>
</evidence>
<protein>
    <submittedName>
        <fullName evidence="3">Plastocyanin</fullName>
    </submittedName>
</protein>
<dbReference type="InterPro" id="IPR028096">
    <property type="entry name" value="EfeO_Cupredoxin"/>
</dbReference>
<dbReference type="InterPro" id="IPR052721">
    <property type="entry name" value="ET_Amicyanin"/>
</dbReference>
<comment type="caution">
    <text evidence="3">The sequence shown here is derived from an EMBL/GenBank/DDBJ whole genome shotgun (WGS) entry which is preliminary data.</text>
</comment>
<keyword evidence="4" id="KW-1185">Reference proteome</keyword>
<dbReference type="PANTHER" id="PTHR36507:SF1">
    <property type="entry name" value="BLL1555 PROTEIN"/>
    <property type="match status" value="1"/>
</dbReference>
<sequence>MMPTNLKGRALAVALGSAAILAMSAGLGFAQTTMPMQMQMPMKAAQPQTVASTPNAMFMKNFNFTPTELTVKAGTTVTWKNLDGEPHTVVNDAGLFRSAALDQDDTYQFKFDKPGVYKIFCGIHPNMRATITVQ</sequence>
<evidence type="ECO:0000313" key="4">
    <source>
        <dbReference type="Proteomes" id="UP000592780"/>
    </source>
</evidence>